<proteinExistence type="predicted"/>
<dbReference type="AlphaFoldDB" id="A0A9N9LEK3"/>
<reference evidence="2" key="1">
    <citation type="submission" date="2021-07" db="EMBL/GenBank/DDBJ databases">
        <authorList>
            <person name="Durling M."/>
        </authorList>
    </citation>
    <scope>NUCLEOTIDE SEQUENCE</scope>
</reference>
<gene>
    <name evidence="2" type="ORF">HYALB_00001720</name>
</gene>
<protein>
    <submittedName>
        <fullName evidence="2">Uncharacterized protein</fullName>
    </submittedName>
</protein>
<evidence type="ECO:0000256" key="1">
    <source>
        <dbReference type="SAM" id="MobiDB-lite"/>
    </source>
</evidence>
<dbReference type="EMBL" id="CAJVRM010000041">
    <property type="protein sequence ID" value="CAG8972318.1"/>
    <property type="molecule type" value="Genomic_DNA"/>
</dbReference>
<evidence type="ECO:0000313" key="2">
    <source>
        <dbReference type="EMBL" id="CAG8972318.1"/>
    </source>
</evidence>
<accession>A0A9N9LEK3</accession>
<comment type="caution">
    <text evidence="2">The sequence shown here is derived from an EMBL/GenBank/DDBJ whole genome shotgun (WGS) entry which is preliminary data.</text>
</comment>
<name>A0A9N9LEK3_9HELO</name>
<feature type="compositionally biased region" description="Polar residues" evidence="1">
    <location>
        <begin position="1"/>
        <end position="10"/>
    </location>
</feature>
<keyword evidence="3" id="KW-1185">Reference proteome</keyword>
<sequence length="116" mass="13580">MSQSDEQSTVPFIKMQHAQPEFRSEGPKPKRAYIELTLTRARSPQEITYDPRTPSRNPAHNLPHLMPRNRLFKLPQSCFRPVLYSQIRAQFPYGLYTPPELPPFYPYDNIHIRNAG</sequence>
<feature type="region of interest" description="Disordered" evidence="1">
    <location>
        <begin position="43"/>
        <end position="64"/>
    </location>
</feature>
<evidence type="ECO:0000313" key="3">
    <source>
        <dbReference type="Proteomes" id="UP000701801"/>
    </source>
</evidence>
<dbReference type="Proteomes" id="UP000701801">
    <property type="component" value="Unassembled WGS sequence"/>
</dbReference>
<feature type="region of interest" description="Disordered" evidence="1">
    <location>
        <begin position="1"/>
        <end position="30"/>
    </location>
</feature>
<organism evidence="2 3">
    <name type="scientific">Hymenoscyphus albidus</name>
    <dbReference type="NCBI Taxonomy" id="595503"/>
    <lineage>
        <taxon>Eukaryota</taxon>
        <taxon>Fungi</taxon>
        <taxon>Dikarya</taxon>
        <taxon>Ascomycota</taxon>
        <taxon>Pezizomycotina</taxon>
        <taxon>Leotiomycetes</taxon>
        <taxon>Helotiales</taxon>
        <taxon>Helotiaceae</taxon>
        <taxon>Hymenoscyphus</taxon>
    </lineage>
</organism>